<evidence type="ECO:0000256" key="2">
    <source>
        <dbReference type="ARBA" id="ARBA00023134"/>
    </source>
</evidence>
<proteinExistence type="predicted"/>
<dbReference type="InterPro" id="IPR020850">
    <property type="entry name" value="GED_dom"/>
</dbReference>
<dbReference type="FunFam" id="3.40.50.300:FF:001237">
    <property type="entry name" value="Dynamin-related protein 4C"/>
    <property type="match status" value="1"/>
</dbReference>
<reference evidence="5" key="1">
    <citation type="submission" date="2015-04" db="UniProtKB">
        <authorList>
            <consortium name="EnsemblPlants"/>
        </authorList>
    </citation>
    <scope>IDENTIFICATION</scope>
</reference>
<evidence type="ECO:0000259" key="4">
    <source>
        <dbReference type="PROSITE" id="PS51718"/>
    </source>
</evidence>
<dbReference type="PROSITE" id="PS51718">
    <property type="entry name" value="G_DYNAMIN_2"/>
    <property type="match status" value="1"/>
</dbReference>
<evidence type="ECO:0008006" key="7">
    <source>
        <dbReference type="Google" id="ProtNLM"/>
    </source>
</evidence>
<dbReference type="Gene3D" id="3.40.50.300">
    <property type="entry name" value="P-loop containing nucleotide triphosphate hydrolases"/>
    <property type="match status" value="1"/>
</dbReference>
<dbReference type="InterPro" id="IPR022812">
    <property type="entry name" value="Dynamin"/>
</dbReference>
<keyword evidence="6" id="KW-1185">Reference proteome</keyword>
<evidence type="ECO:0000313" key="6">
    <source>
        <dbReference type="Proteomes" id="UP000026962"/>
    </source>
</evidence>
<dbReference type="PANTHER" id="PTHR11566:SF173">
    <property type="entry name" value="DYNAMIN-RELATED PROTEIN 4C"/>
    <property type="match status" value="1"/>
</dbReference>
<keyword evidence="1" id="KW-0547">Nucleotide-binding</keyword>
<dbReference type="GO" id="GO:0008017">
    <property type="term" value="F:microtubule binding"/>
    <property type="evidence" value="ECO:0007669"/>
    <property type="project" value="TreeGrafter"/>
</dbReference>
<dbReference type="InterPro" id="IPR027417">
    <property type="entry name" value="P-loop_NTPase"/>
</dbReference>
<dbReference type="CDD" id="cd08771">
    <property type="entry name" value="DLP_1"/>
    <property type="match status" value="1"/>
</dbReference>
<dbReference type="OMA" id="NFANFHN"/>
<evidence type="ECO:0000256" key="1">
    <source>
        <dbReference type="ARBA" id="ARBA00022741"/>
    </source>
</evidence>
<organism evidence="5">
    <name type="scientific">Oryza punctata</name>
    <name type="common">Red rice</name>
    <dbReference type="NCBI Taxonomy" id="4537"/>
    <lineage>
        <taxon>Eukaryota</taxon>
        <taxon>Viridiplantae</taxon>
        <taxon>Streptophyta</taxon>
        <taxon>Embryophyta</taxon>
        <taxon>Tracheophyta</taxon>
        <taxon>Spermatophyta</taxon>
        <taxon>Magnoliopsida</taxon>
        <taxon>Liliopsida</taxon>
        <taxon>Poales</taxon>
        <taxon>Poaceae</taxon>
        <taxon>BOP clade</taxon>
        <taxon>Oryzoideae</taxon>
        <taxon>Oryzeae</taxon>
        <taxon>Oryzinae</taxon>
        <taxon>Oryza</taxon>
    </lineage>
</organism>
<dbReference type="HOGENOM" id="CLU_008964_8_3_1"/>
<dbReference type="Pfam" id="PF00350">
    <property type="entry name" value="Dynamin_N"/>
    <property type="match status" value="1"/>
</dbReference>
<dbReference type="PROSITE" id="PS51388">
    <property type="entry name" value="GED"/>
    <property type="match status" value="1"/>
</dbReference>
<reference evidence="5" key="2">
    <citation type="submission" date="2018-05" db="EMBL/GenBank/DDBJ databases">
        <title>OpunRS2 (Oryza punctata Reference Sequence Version 2).</title>
        <authorList>
            <person name="Zhang J."/>
            <person name="Kudrna D."/>
            <person name="Lee S."/>
            <person name="Talag J."/>
            <person name="Welchert J."/>
            <person name="Wing R.A."/>
        </authorList>
    </citation>
    <scope>NUCLEOTIDE SEQUENCE [LARGE SCALE GENOMIC DNA]</scope>
</reference>
<dbReference type="PRINTS" id="PR00195">
    <property type="entry name" value="DYNAMIN"/>
</dbReference>
<dbReference type="Proteomes" id="UP000026962">
    <property type="component" value="Chromosome 3"/>
</dbReference>
<evidence type="ECO:0000259" key="3">
    <source>
        <dbReference type="PROSITE" id="PS51388"/>
    </source>
</evidence>
<protein>
    <recommendedName>
        <fullName evidence="7">Dynamin-type G domain-containing protein</fullName>
    </recommendedName>
</protein>
<dbReference type="InterPro" id="IPR030381">
    <property type="entry name" value="G_DYNAMIN_dom"/>
</dbReference>
<dbReference type="GO" id="GO:0005737">
    <property type="term" value="C:cytoplasm"/>
    <property type="evidence" value="ECO:0007669"/>
    <property type="project" value="UniProtKB-ARBA"/>
</dbReference>
<name>A0A0E0KBI8_ORYPU</name>
<dbReference type="Pfam" id="PF01031">
    <property type="entry name" value="Dynamin_M"/>
    <property type="match status" value="1"/>
</dbReference>
<dbReference type="InterPro" id="IPR000375">
    <property type="entry name" value="Dynamin_stalk"/>
</dbReference>
<dbReference type="InterPro" id="IPR045063">
    <property type="entry name" value="Dynamin_N"/>
</dbReference>
<dbReference type="STRING" id="4537.A0A0E0KBI8"/>
<dbReference type="GO" id="GO:0003924">
    <property type="term" value="F:GTPase activity"/>
    <property type="evidence" value="ECO:0007669"/>
    <property type="project" value="InterPro"/>
</dbReference>
<dbReference type="GO" id="GO:0005525">
    <property type="term" value="F:GTP binding"/>
    <property type="evidence" value="ECO:0007669"/>
    <property type="project" value="UniProtKB-KW"/>
</dbReference>
<dbReference type="InterPro" id="IPR003130">
    <property type="entry name" value="GED"/>
</dbReference>
<dbReference type="AlphaFoldDB" id="A0A0E0KBI8"/>
<accession>A0A0E0KBI8</accession>
<dbReference type="Gramene" id="OPUNC03G10880.1">
    <property type="protein sequence ID" value="OPUNC03G10880.1"/>
    <property type="gene ID" value="OPUNC03G10880"/>
</dbReference>
<dbReference type="SUPFAM" id="SSF52540">
    <property type="entry name" value="P-loop containing nucleoside triphosphate hydrolases"/>
    <property type="match status" value="1"/>
</dbReference>
<keyword evidence="2" id="KW-0342">GTP-binding</keyword>
<feature type="domain" description="Dynamin-type G" evidence="4">
    <location>
        <begin position="63"/>
        <end position="326"/>
    </location>
</feature>
<feature type="domain" description="GED" evidence="3">
    <location>
        <begin position="580"/>
        <end position="673"/>
    </location>
</feature>
<evidence type="ECO:0000313" key="5">
    <source>
        <dbReference type="EnsemblPlants" id="OPUNC03G10880.1"/>
    </source>
</evidence>
<sequence length="678" mass="75000">MPKKLHRIMATKSAKDLAGDSKALVAASDVVTGSAIAESYNDQIRPLLDAVDRLRHLKVTQEGIQLPTIVVVGDQSSGKSSVLESLAGISLPRGQGICTRVPLVMRLQDDPSADSPKLQLEYSNGRVVATSAAKVADAINAATAEIAGSGKGISDAPITLVVKKRGVPDLTLVDLPGITRVPVQGQPDNIYDQIARIIKEYIAPKESIILNVLSATVDFPTCESIRMSQQVDRTGERTLAVVTKADKAPEGLLEKVTMDDVNIGLGYVCVRNRIGEETYDQARVEEERLFKYHPLLSKIDKSMVGIPVLAQRLMQIQATIIAKCLPDIVKQINDRLSRHSCELDQMPPDLNNVADAVRAFFHIVKQVCASLEKMLVRGEFDEFPDDRNLHGTARIAEKMDGYKRGLPAQCPKSSDDGVLFLMEEVRVLEETKGINLPNFLPRSAFLVLLKKKVETIMHVPQELVNEVWGYVEEVLMNILLKHSENFPQVQPSCRRAVQTLMDKARARSAQHVKELIEMELISDYTANPDYMKTWSEIMEGHEMFMEAVEDNSKPTRITLEGFGEVDVSHLRAHAGLAGQAFDLRARLTAYWRSIVLRLVDGLALHVLRGVKRLVEHDLEAELADELLGNKMAGVERMLSPSPSTGTKRERLKKSIVLLRQSKEVVANIMDRISAAGEV</sequence>
<dbReference type="PANTHER" id="PTHR11566">
    <property type="entry name" value="DYNAMIN"/>
    <property type="match status" value="1"/>
</dbReference>
<dbReference type="InterPro" id="IPR001401">
    <property type="entry name" value="Dynamin_GTPase"/>
</dbReference>
<dbReference type="Gene3D" id="1.20.120.1240">
    <property type="entry name" value="Dynamin, middle domain"/>
    <property type="match status" value="1"/>
</dbReference>
<dbReference type="GO" id="GO:0016020">
    <property type="term" value="C:membrane"/>
    <property type="evidence" value="ECO:0007669"/>
    <property type="project" value="TreeGrafter"/>
</dbReference>
<dbReference type="eggNOG" id="KOG0446">
    <property type="taxonomic scope" value="Eukaryota"/>
</dbReference>
<dbReference type="Pfam" id="PF02212">
    <property type="entry name" value="GED"/>
    <property type="match status" value="1"/>
</dbReference>
<dbReference type="SMART" id="SM00053">
    <property type="entry name" value="DYNc"/>
    <property type="match status" value="1"/>
</dbReference>
<dbReference type="EnsemblPlants" id="OPUNC03G10880.1">
    <property type="protein sequence ID" value="OPUNC03G10880.1"/>
    <property type="gene ID" value="OPUNC03G10880"/>
</dbReference>
<dbReference type="GO" id="GO:0005874">
    <property type="term" value="C:microtubule"/>
    <property type="evidence" value="ECO:0007669"/>
    <property type="project" value="TreeGrafter"/>
</dbReference>